<name>A0A0E2ANC6_BACFG</name>
<dbReference type="AlphaFoldDB" id="A0A0E2ANC6"/>
<sequence length="79" mass="9190">MFKKSFLFKRSIILPYISCTYNVHLLGPKVQGPFYAPIESEKKDKKTAITSNNQIVTNNNQQKQWTKKSRKVNSKKNTI</sequence>
<organism evidence="2 3">
    <name type="scientific">Bacteroides fragilis CL07T12C05</name>
    <dbReference type="NCBI Taxonomy" id="997883"/>
    <lineage>
        <taxon>Bacteria</taxon>
        <taxon>Pseudomonadati</taxon>
        <taxon>Bacteroidota</taxon>
        <taxon>Bacteroidia</taxon>
        <taxon>Bacteroidales</taxon>
        <taxon>Bacteroidaceae</taxon>
        <taxon>Bacteroides</taxon>
    </lineage>
</organism>
<comment type="caution">
    <text evidence="2">The sequence shown here is derived from an EMBL/GenBank/DDBJ whole genome shotgun (WGS) entry which is preliminary data.</text>
</comment>
<dbReference type="Proteomes" id="UP000003879">
    <property type="component" value="Unassembled WGS sequence"/>
</dbReference>
<evidence type="ECO:0000256" key="1">
    <source>
        <dbReference type="SAM" id="MobiDB-lite"/>
    </source>
</evidence>
<accession>A0A0E2ANC6</accession>
<feature type="compositionally biased region" description="Basic residues" evidence="1">
    <location>
        <begin position="65"/>
        <end position="79"/>
    </location>
</feature>
<proteinExistence type="predicted"/>
<dbReference type="HOGENOM" id="CLU_2598682_0_0_10"/>
<dbReference type="RefSeq" id="WP_005793367.1">
    <property type="nucleotide sequence ID" value="NZ_JH724215.1"/>
</dbReference>
<gene>
    <name evidence="2" type="ORF">HMPREF1056_02843</name>
</gene>
<evidence type="ECO:0000313" key="2">
    <source>
        <dbReference type="EMBL" id="EIY94666.1"/>
    </source>
</evidence>
<feature type="compositionally biased region" description="Polar residues" evidence="1">
    <location>
        <begin position="48"/>
        <end position="64"/>
    </location>
</feature>
<feature type="region of interest" description="Disordered" evidence="1">
    <location>
        <begin position="46"/>
        <end position="79"/>
    </location>
</feature>
<evidence type="ECO:0000313" key="3">
    <source>
        <dbReference type="Proteomes" id="UP000003879"/>
    </source>
</evidence>
<dbReference type="EMBL" id="AGXN01000015">
    <property type="protein sequence ID" value="EIY94666.1"/>
    <property type="molecule type" value="Genomic_DNA"/>
</dbReference>
<protein>
    <submittedName>
        <fullName evidence="2">Uncharacterized protein</fullName>
    </submittedName>
</protein>
<reference evidence="2 3" key="1">
    <citation type="submission" date="2012-02" db="EMBL/GenBank/DDBJ databases">
        <title>The Genome Sequence of Bacteroides fragilis CL07T12C05.</title>
        <authorList>
            <consortium name="The Broad Institute Genome Sequencing Platform"/>
            <person name="Earl A."/>
            <person name="Ward D."/>
            <person name="Feldgarden M."/>
            <person name="Gevers D."/>
            <person name="Zitomersky N.L."/>
            <person name="Coyne M.J."/>
            <person name="Comstock L.E."/>
            <person name="Young S.K."/>
            <person name="Zeng Q."/>
            <person name="Gargeya S."/>
            <person name="Fitzgerald M."/>
            <person name="Haas B."/>
            <person name="Abouelleil A."/>
            <person name="Alvarado L."/>
            <person name="Arachchi H.M."/>
            <person name="Berlin A."/>
            <person name="Chapman S.B."/>
            <person name="Gearin G."/>
            <person name="Goldberg J."/>
            <person name="Griggs A."/>
            <person name="Gujja S."/>
            <person name="Hansen M."/>
            <person name="Heiman D."/>
            <person name="Howarth C."/>
            <person name="Larimer J."/>
            <person name="Lui A."/>
            <person name="MacDonald P.J.P."/>
            <person name="McCowen C."/>
            <person name="Montmayeur A."/>
            <person name="Murphy C."/>
            <person name="Neiman D."/>
            <person name="Pearson M."/>
            <person name="Priest M."/>
            <person name="Roberts A."/>
            <person name="Saif S."/>
            <person name="Shea T."/>
            <person name="Sisk P."/>
            <person name="Stolte C."/>
            <person name="Sykes S."/>
            <person name="Wortman J."/>
            <person name="Nusbaum C."/>
            <person name="Birren B."/>
        </authorList>
    </citation>
    <scope>NUCLEOTIDE SEQUENCE [LARGE SCALE GENOMIC DNA]</scope>
    <source>
        <strain evidence="2 3">CL07T12C05</strain>
    </source>
</reference>